<proteinExistence type="predicted"/>
<evidence type="ECO:0000259" key="3">
    <source>
        <dbReference type="PROSITE" id="PS51782"/>
    </source>
</evidence>
<evidence type="ECO:0000313" key="4">
    <source>
        <dbReference type="EMBL" id="UUI74466.1"/>
    </source>
</evidence>
<dbReference type="InterPro" id="IPR018392">
    <property type="entry name" value="LysM"/>
</dbReference>
<feature type="region of interest" description="Disordered" evidence="1">
    <location>
        <begin position="233"/>
        <end position="252"/>
    </location>
</feature>
<evidence type="ECO:0000256" key="1">
    <source>
        <dbReference type="SAM" id="MobiDB-lite"/>
    </source>
</evidence>
<protein>
    <recommendedName>
        <fullName evidence="3">LysM domain-containing protein</fullName>
    </recommendedName>
</protein>
<keyword evidence="2" id="KW-0812">Transmembrane</keyword>
<dbReference type="PANTHER" id="PTHR34700:SF4">
    <property type="entry name" value="PHAGE-LIKE ELEMENT PBSX PROTEIN XKDP"/>
    <property type="match status" value="1"/>
</dbReference>
<dbReference type="InterPro" id="IPR036779">
    <property type="entry name" value="LysM_dom_sf"/>
</dbReference>
<evidence type="ECO:0000256" key="2">
    <source>
        <dbReference type="SAM" id="Phobius"/>
    </source>
</evidence>
<feature type="region of interest" description="Disordered" evidence="1">
    <location>
        <begin position="119"/>
        <end position="185"/>
    </location>
</feature>
<feature type="transmembrane region" description="Helical" evidence="2">
    <location>
        <begin position="42"/>
        <end position="69"/>
    </location>
</feature>
<organism evidence="4 5">
    <name type="scientific">Cellulomonas chengniuliangii</name>
    <dbReference type="NCBI Taxonomy" id="2968084"/>
    <lineage>
        <taxon>Bacteria</taxon>
        <taxon>Bacillati</taxon>
        <taxon>Actinomycetota</taxon>
        <taxon>Actinomycetes</taxon>
        <taxon>Micrococcales</taxon>
        <taxon>Cellulomonadaceae</taxon>
        <taxon>Cellulomonas</taxon>
    </lineage>
</organism>
<dbReference type="PROSITE" id="PS51782">
    <property type="entry name" value="LYSM"/>
    <property type="match status" value="1"/>
</dbReference>
<accession>A0ABY5KZ14</accession>
<dbReference type="EMBL" id="CP101988">
    <property type="protein sequence ID" value="UUI74466.1"/>
    <property type="molecule type" value="Genomic_DNA"/>
</dbReference>
<keyword evidence="2" id="KW-1133">Transmembrane helix</keyword>
<dbReference type="RefSeq" id="WP_227569475.1">
    <property type="nucleotide sequence ID" value="NZ_CP101988.1"/>
</dbReference>
<sequence length="252" mass="24971">MLPAGLAASVALTLLLVIRLRSVTDAAMSTLRVEQAVEIGVVAVGAALTGWLATSMVIATACAAARALGGGWSTGERLVQRCAPALVRRTLVLALGAGIGLSLGGVAHASDADLGWAPTTPAASSHVPHGAAEGRHGDATDAGARAHPPATTAETSTGGLVRPIATPPGDPADPALGSPEPRQVTVRPGDSLWALAAADLGPGASDAEIAAAWPRWYAANAATIGSDPEVILPGQTLDVPGPESPVQDGRAS</sequence>
<dbReference type="Gene3D" id="3.10.350.10">
    <property type="entry name" value="LysM domain"/>
    <property type="match status" value="1"/>
</dbReference>
<evidence type="ECO:0000313" key="5">
    <source>
        <dbReference type="Proteomes" id="UP001316189"/>
    </source>
</evidence>
<reference evidence="4 5" key="1">
    <citation type="submission" date="2022-07" db="EMBL/GenBank/DDBJ databases">
        <title>Novel species in genus cellulomonas.</title>
        <authorList>
            <person name="Ye L."/>
        </authorList>
    </citation>
    <scope>NUCLEOTIDE SEQUENCE [LARGE SCALE GENOMIC DNA]</scope>
    <source>
        <strain evidence="5">zg-Y338</strain>
    </source>
</reference>
<dbReference type="InterPro" id="IPR052196">
    <property type="entry name" value="Bact_Kbp"/>
</dbReference>
<name>A0ABY5KZ14_9CELL</name>
<dbReference type="Proteomes" id="UP001316189">
    <property type="component" value="Chromosome"/>
</dbReference>
<dbReference type="CDD" id="cd00118">
    <property type="entry name" value="LysM"/>
    <property type="match status" value="1"/>
</dbReference>
<keyword evidence="2" id="KW-0472">Membrane</keyword>
<feature type="domain" description="LysM" evidence="3">
    <location>
        <begin position="182"/>
        <end position="239"/>
    </location>
</feature>
<keyword evidence="5" id="KW-1185">Reference proteome</keyword>
<dbReference type="PANTHER" id="PTHR34700">
    <property type="entry name" value="POTASSIUM BINDING PROTEIN KBP"/>
    <property type="match status" value="1"/>
</dbReference>
<gene>
    <name evidence="4" type="ORF">NP064_11735</name>
</gene>